<sequence length="83" mass="9321">MAMKRKLDIEADDAVAGNSKQLKQLKLIPFPNVELDEDAMMCDAEPLYPELRHSRLSSNVSSSSSDNSITNSRMSRLFFLSLD</sequence>
<evidence type="ECO:0000313" key="1">
    <source>
        <dbReference type="EMBL" id="KAG5637223.1"/>
    </source>
</evidence>
<organism evidence="1 2">
    <name type="scientific">Sphagnurus paluster</name>
    <dbReference type="NCBI Taxonomy" id="117069"/>
    <lineage>
        <taxon>Eukaryota</taxon>
        <taxon>Fungi</taxon>
        <taxon>Dikarya</taxon>
        <taxon>Basidiomycota</taxon>
        <taxon>Agaricomycotina</taxon>
        <taxon>Agaricomycetes</taxon>
        <taxon>Agaricomycetidae</taxon>
        <taxon>Agaricales</taxon>
        <taxon>Tricholomatineae</taxon>
        <taxon>Lyophyllaceae</taxon>
        <taxon>Sphagnurus</taxon>
    </lineage>
</organism>
<name>A0A9P7FSA5_9AGAR</name>
<protein>
    <submittedName>
        <fullName evidence="1">Uncharacterized protein</fullName>
    </submittedName>
</protein>
<accession>A0A9P7FSA5</accession>
<proteinExistence type="predicted"/>
<comment type="caution">
    <text evidence="1">The sequence shown here is derived from an EMBL/GenBank/DDBJ whole genome shotgun (WGS) entry which is preliminary data.</text>
</comment>
<dbReference type="OrthoDB" id="2574468at2759"/>
<keyword evidence="2" id="KW-1185">Reference proteome</keyword>
<dbReference type="Proteomes" id="UP000717328">
    <property type="component" value="Unassembled WGS sequence"/>
</dbReference>
<dbReference type="EMBL" id="JABCKI010005849">
    <property type="protein sequence ID" value="KAG5637223.1"/>
    <property type="molecule type" value="Genomic_DNA"/>
</dbReference>
<reference evidence="1" key="1">
    <citation type="submission" date="2021-02" db="EMBL/GenBank/DDBJ databases">
        <authorList>
            <person name="Nieuwenhuis M."/>
            <person name="Van De Peppel L.J.J."/>
        </authorList>
    </citation>
    <scope>NUCLEOTIDE SEQUENCE</scope>
    <source>
        <strain evidence="1">D49</strain>
    </source>
</reference>
<dbReference type="AlphaFoldDB" id="A0A9P7FSA5"/>
<evidence type="ECO:0000313" key="2">
    <source>
        <dbReference type="Proteomes" id="UP000717328"/>
    </source>
</evidence>
<reference evidence="1" key="2">
    <citation type="submission" date="2021-10" db="EMBL/GenBank/DDBJ databases">
        <title>Phylogenomics reveals ancestral predisposition of the termite-cultivated fungus Termitomyces towards a domesticated lifestyle.</title>
        <authorList>
            <person name="Auxier B."/>
            <person name="Grum-Grzhimaylo A."/>
            <person name="Cardenas M.E."/>
            <person name="Lodge J.D."/>
            <person name="Laessoe T."/>
            <person name="Pedersen O."/>
            <person name="Smith M.E."/>
            <person name="Kuyper T.W."/>
            <person name="Franco-Molano E.A."/>
            <person name="Baroni T.J."/>
            <person name="Aanen D.K."/>
        </authorList>
    </citation>
    <scope>NUCLEOTIDE SEQUENCE</scope>
    <source>
        <strain evidence="1">D49</strain>
    </source>
</reference>
<gene>
    <name evidence="1" type="ORF">H0H81_005345</name>
</gene>